<dbReference type="SMART" id="SM00089">
    <property type="entry name" value="PKD"/>
    <property type="match status" value="3"/>
</dbReference>
<dbReference type="Gene3D" id="2.60.40.10">
    <property type="entry name" value="Immunoglobulins"/>
    <property type="match status" value="3"/>
</dbReference>
<dbReference type="AlphaFoldDB" id="A0A8E7EGR2"/>
<dbReference type="Proteomes" id="UP000680656">
    <property type="component" value="Chromosome"/>
</dbReference>
<organism evidence="3 4">
    <name type="scientific">Methanospirillum purgamenti</name>
    <dbReference type="NCBI Taxonomy" id="2834276"/>
    <lineage>
        <taxon>Archaea</taxon>
        <taxon>Methanobacteriati</taxon>
        <taxon>Methanobacteriota</taxon>
        <taxon>Stenosarchaea group</taxon>
        <taxon>Methanomicrobia</taxon>
        <taxon>Methanomicrobiales</taxon>
        <taxon>Methanospirillaceae</taxon>
        <taxon>Methanospirillum</taxon>
    </lineage>
</organism>
<gene>
    <name evidence="3" type="ORF">KHC33_12435</name>
</gene>
<dbReference type="PROSITE" id="PS50093">
    <property type="entry name" value="PKD"/>
    <property type="match status" value="3"/>
</dbReference>
<reference evidence="3 4" key="1">
    <citation type="submission" date="2021-05" db="EMBL/GenBank/DDBJ databases">
        <title>A novel Methanospirillum isolate from a pyrite-forming mixed culture.</title>
        <authorList>
            <person name="Bunk B."/>
            <person name="Sproer C."/>
            <person name="Spring S."/>
            <person name="Pester M."/>
        </authorList>
    </citation>
    <scope>NUCLEOTIDE SEQUENCE [LARGE SCALE GENOMIC DNA]</scope>
    <source>
        <strain evidence="3 4">J.3.6.1-F.2.7.3</strain>
    </source>
</reference>
<protein>
    <submittedName>
        <fullName evidence="3">PKD domain-containing protein</fullName>
    </submittedName>
</protein>
<dbReference type="InterPro" id="IPR000601">
    <property type="entry name" value="PKD_dom"/>
</dbReference>
<feature type="transmembrane region" description="Helical" evidence="1">
    <location>
        <begin position="9"/>
        <end position="28"/>
    </location>
</feature>
<keyword evidence="1" id="KW-1133">Transmembrane helix</keyword>
<dbReference type="CDD" id="cd00146">
    <property type="entry name" value="PKD"/>
    <property type="match status" value="3"/>
</dbReference>
<name>A0A8E7EGR2_9EURY</name>
<evidence type="ECO:0000313" key="3">
    <source>
        <dbReference type="EMBL" id="QVV88137.1"/>
    </source>
</evidence>
<sequence>MEKLKLTRVIHWITFIIIASGIISISIADVTLTAPGELTRGGMGDAGLGMDGHFDITVGGNGPFALGFIVNPMNMTGDYCDRLPYFSNGAGYVSGVVENEPVNPPIDRGNLELGTSSAVFKELIPTPDNFISNGCWEIPWNGSRYLGYGTGGTYTLNTTYPPEYGIMGLKPGTYTIHAQTIDGAINEFDTTKFAESEVTIRYGDLDIQFLDYNEFKKGNNLNIDWAYLGGSPGRVVIKGLNTDSFKTYLWLTGPSLPECGTGLQNVVNLPVTTMVPEILTLPNNPWGDDQQPTALHKYIETSIGSGMYTGEWEYIWDISDIGLSPGNYTLYASSVDPSEALEEYCKGNISCKPDCSLNETCLNDGGVCSLLSCDKCCAPPVAIAEIELRAPPKAELSIIPDVELCCCEKYPCKTTNCGEISIPVSGKFFIPRMPLQIWVFGNNLLANKSGYLFTDNMTTMLTDDGYFEMDIYRDILQKQGICPCDLETGQYFVVIQTPYRYKNGKEIFDVTLEGSKAMNQITGPIVPRDQEQKLGLWKYVVESKPVYWTRSFAVEGDGAIGGYDAYSSLINILPKYNDPYYVLQFNITDRCYEYVDFFAEPVYGTNPLTVQFTDRSTVTGVSWLWDFGDGSTSTDRNPEHEYKGAGKYSVTLSVNTGSAIYSKTMWNYVSTENTLDDPSTQKLKADFGVNGPKVGKPPLTVQFVDKSTGNPVAWKWIFGDGQTSSFQSPQNTYPSEGSFSVYLEVLDKNLNSANITKVGYVKVDSSAIRAAFRYSFPDTNDFTKVQFNDISEGTGINKWSWNFGDGGSSNQTNPLYQYPAKGCYSVSLKVENDITSAIRSYQICI</sequence>
<evidence type="ECO:0000259" key="2">
    <source>
        <dbReference type="PROSITE" id="PS50093"/>
    </source>
</evidence>
<feature type="domain" description="PKD" evidence="2">
    <location>
        <begin position="689"/>
        <end position="768"/>
    </location>
</feature>
<keyword evidence="4" id="KW-1185">Reference proteome</keyword>
<keyword evidence="1" id="KW-0472">Membrane</keyword>
<dbReference type="KEGG" id="mrtj:KHC33_12435"/>
<dbReference type="EMBL" id="CP075546">
    <property type="protein sequence ID" value="QVV88137.1"/>
    <property type="molecule type" value="Genomic_DNA"/>
</dbReference>
<feature type="domain" description="PKD" evidence="2">
    <location>
        <begin position="593"/>
        <end position="655"/>
    </location>
</feature>
<dbReference type="InterPro" id="IPR035986">
    <property type="entry name" value="PKD_dom_sf"/>
</dbReference>
<dbReference type="InterPro" id="IPR022409">
    <property type="entry name" value="PKD/Chitinase_dom"/>
</dbReference>
<evidence type="ECO:0000313" key="4">
    <source>
        <dbReference type="Proteomes" id="UP000680656"/>
    </source>
</evidence>
<keyword evidence="1" id="KW-0812">Transmembrane</keyword>
<feature type="domain" description="PKD" evidence="2">
    <location>
        <begin position="784"/>
        <end position="845"/>
    </location>
</feature>
<evidence type="ECO:0000256" key="1">
    <source>
        <dbReference type="SAM" id="Phobius"/>
    </source>
</evidence>
<dbReference type="InterPro" id="IPR013783">
    <property type="entry name" value="Ig-like_fold"/>
</dbReference>
<accession>A0A8E7EGR2</accession>
<dbReference type="Pfam" id="PF18911">
    <property type="entry name" value="PKD_4"/>
    <property type="match status" value="3"/>
</dbReference>
<proteinExistence type="predicted"/>
<dbReference type="SUPFAM" id="SSF49299">
    <property type="entry name" value="PKD domain"/>
    <property type="match status" value="3"/>
</dbReference>
<dbReference type="RefSeq" id="WP_214418954.1">
    <property type="nucleotide sequence ID" value="NZ_CP075546.1"/>
</dbReference>
<dbReference type="GeneID" id="65098005"/>